<dbReference type="RefSeq" id="WP_161595454.1">
    <property type="nucleotide sequence ID" value="NZ_VJON01000010.1"/>
</dbReference>
<dbReference type="Proteomes" id="UP000318294">
    <property type="component" value="Unassembled WGS sequence"/>
</dbReference>
<evidence type="ECO:0000313" key="2">
    <source>
        <dbReference type="EMBL" id="TSE35145.1"/>
    </source>
</evidence>
<proteinExistence type="predicted"/>
<feature type="compositionally biased region" description="Basic and acidic residues" evidence="1">
    <location>
        <begin position="294"/>
        <end position="305"/>
    </location>
</feature>
<reference evidence="2 3" key="1">
    <citation type="submission" date="2019-07" db="EMBL/GenBank/DDBJ databases">
        <title>Tepidimonas charontis SPSP-6 draft genome.</title>
        <authorList>
            <person name="Da Costa M.S."/>
            <person name="Froufe H.J.C."/>
            <person name="Egas C."/>
            <person name="Albuquerque L."/>
        </authorList>
    </citation>
    <scope>NUCLEOTIDE SEQUENCE [LARGE SCALE GENOMIC DNA]</scope>
    <source>
        <strain evidence="2 3">SPSP-6</strain>
    </source>
</reference>
<sequence>MDKFHVREFANRPAPSQEYLIEGILPLGAIGDISGMPGQGKSTLALLMADAVSQGLPWFGKKTRQMAVAWITGEASGKDAIHRDCVRLGIDFEESDILFIRAEKEMFRFDRLSECWITTDEGGQILKGLRDCRIGFAIIDTIGSVVAGLREIDNDQQRQLARHLRSEFAETSLLTISHTNQSSAKDDLSWRLHYLSRAGGNGFPGAIRWAAGVSELSPEEIQAFNIARTPGSRYVAFGISKYNEMPRPEYSNHSPAIFEIRADGGVEMVKVRHLGAEANLTSGADGVTTKARKGVRDERERRAVF</sequence>
<dbReference type="Pfam" id="PF13481">
    <property type="entry name" value="AAA_25"/>
    <property type="match status" value="1"/>
</dbReference>
<dbReference type="InterPro" id="IPR027417">
    <property type="entry name" value="P-loop_NTPase"/>
</dbReference>
<comment type="caution">
    <text evidence="2">The sequence shown here is derived from an EMBL/GenBank/DDBJ whole genome shotgun (WGS) entry which is preliminary data.</text>
</comment>
<dbReference type="AlphaFoldDB" id="A0A554XH39"/>
<keyword evidence="3" id="KW-1185">Reference proteome</keyword>
<dbReference type="OrthoDB" id="8905164at2"/>
<feature type="region of interest" description="Disordered" evidence="1">
    <location>
        <begin position="285"/>
        <end position="305"/>
    </location>
</feature>
<dbReference type="Gene3D" id="3.40.50.300">
    <property type="entry name" value="P-loop containing nucleotide triphosphate hydrolases"/>
    <property type="match status" value="1"/>
</dbReference>
<protein>
    <submittedName>
        <fullName evidence="2">AAA domain protein</fullName>
    </submittedName>
</protein>
<accession>A0A554XH39</accession>
<gene>
    <name evidence="2" type="ORF">Tchar_00934</name>
</gene>
<name>A0A554XH39_9BURK</name>
<dbReference type="SUPFAM" id="SSF52540">
    <property type="entry name" value="P-loop containing nucleoside triphosphate hydrolases"/>
    <property type="match status" value="1"/>
</dbReference>
<dbReference type="EMBL" id="VJON01000010">
    <property type="protein sequence ID" value="TSE35145.1"/>
    <property type="molecule type" value="Genomic_DNA"/>
</dbReference>
<evidence type="ECO:0000256" key="1">
    <source>
        <dbReference type="SAM" id="MobiDB-lite"/>
    </source>
</evidence>
<evidence type="ECO:0000313" key="3">
    <source>
        <dbReference type="Proteomes" id="UP000318294"/>
    </source>
</evidence>
<organism evidence="2 3">
    <name type="scientific">Tepidimonas charontis</name>
    <dbReference type="NCBI Taxonomy" id="2267262"/>
    <lineage>
        <taxon>Bacteria</taxon>
        <taxon>Pseudomonadati</taxon>
        <taxon>Pseudomonadota</taxon>
        <taxon>Betaproteobacteria</taxon>
        <taxon>Burkholderiales</taxon>
        <taxon>Tepidimonas</taxon>
    </lineage>
</organism>